<dbReference type="Gene3D" id="2.30.180.10">
    <property type="entry name" value="FAS1 domain"/>
    <property type="match status" value="2"/>
</dbReference>
<dbReference type="Proteomes" id="UP000199577">
    <property type="component" value="Unassembled WGS sequence"/>
</dbReference>
<dbReference type="GO" id="GO:0031012">
    <property type="term" value="C:extracellular matrix"/>
    <property type="evidence" value="ECO:0007669"/>
    <property type="project" value="TreeGrafter"/>
</dbReference>
<dbReference type="PANTHER" id="PTHR10900">
    <property type="entry name" value="PERIOSTIN-RELATED"/>
    <property type="match status" value="1"/>
</dbReference>
<keyword evidence="3" id="KW-1185">Reference proteome</keyword>
<dbReference type="PROSITE" id="PS50213">
    <property type="entry name" value="FAS1"/>
    <property type="match status" value="2"/>
</dbReference>
<gene>
    <name evidence="2" type="ORF">SAMN05421747_101247</name>
</gene>
<dbReference type="SUPFAM" id="SSF82153">
    <property type="entry name" value="FAS1 domain"/>
    <property type="match status" value="2"/>
</dbReference>
<name>A0A1I1E0X5_9SPHI</name>
<dbReference type="InterPro" id="IPR036378">
    <property type="entry name" value="FAS1_dom_sf"/>
</dbReference>
<dbReference type="EMBL" id="FOLL01000001">
    <property type="protein sequence ID" value="SFB80919.1"/>
    <property type="molecule type" value="Genomic_DNA"/>
</dbReference>
<dbReference type="STRING" id="623281.SAMN05421747_101247"/>
<feature type="domain" description="FAS1" evidence="1">
    <location>
        <begin position="38"/>
        <end position="176"/>
    </location>
</feature>
<dbReference type="Pfam" id="PF02469">
    <property type="entry name" value="Fasciclin"/>
    <property type="match status" value="1"/>
</dbReference>
<sequence>METHKKISSNVLALVFACLGMILGCVKENIVVETTEQVSITGYFEANPDKFSEFAAILDAANVSSVLNAYGLYTIFAPTNEGVRAYYQRKGKQSASDFTAAELRDLVLFHLLPDTIGTTAFTDGKLNRLTYYGQHLVTGVANVGGVSNTVINRQANLVEGNIAVNNGIIHAIDQVLEPATQTVAQLIESNPDLQIFARALHETGWYNRLNVLPAENPDPDSVRRWFTVLVEPDAVLAEAGFPTYEALRERFSHTGNPADPTDSLYLYVAYHVLPDARYLADIVSRTSHPTWAPLEVITSKYMGQEVLINDDIFNGMHEPGIGIDPAASDRSATNGVLHIAQGHFNIKLRSPIPVYWDLADQPEFRRLPGFRNGSLVHTVNLAQGGSHLEAIRWERDHIQYQANAGEGHFWGDRIMIPMSGTTNIRNHWVEFTTPLLVRGRYKVWVCYRTNPRAPIMQGYFNGVPLPRTLNMAEYNIGNTPEGEMEALGFKRHTNSSSNNFVGRLLGTIDVETTDRHILRFEGIAGGGDANGTWWDMIHFIPVDMDQLYPKFQPNGEIVQRPAN</sequence>
<feature type="domain" description="FAS1" evidence="1">
    <location>
        <begin position="180"/>
        <end position="344"/>
    </location>
</feature>
<evidence type="ECO:0000259" key="1">
    <source>
        <dbReference type="PROSITE" id="PS50213"/>
    </source>
</evidence>
<accession>A0A1I1E0X5</accession>
<protein>
    <submittedName>
        <fullName evidence="2">Uncaracterized surface protein containing fasciclin (FAS1) repeats</fullName>
    </submittedName>
</protein>
<dbReference type="PANTHER" id="PTHR10900:SF77">
    <property type="entry name" value="FI19380P1"/>
    <property type="match status" value="1"/>
</dbReference>
<dbReference type="GO" id="GO:0030198">
    <property type="term" value="P:extracellular matrix organization"/>
    <property type="evidence" value="ECO:0007669"/>
    <property type="project" value="TreeGrafter"/>
</dbReference>
<evidence type="ECO:0000313" key="2">
    <source>
        <dbReference type="EMBL" id="SFB80919.1"/>
    </source>
</evidence>
<proteinExistence type="predicted"/>
<dbReference type="InterPro" id="IPR050904">
    <property type="entry name" value="Adhesion/Biosynth-related"/>
</dbReference>
<organism evidence="2 3">
    <name type="scientific">Parapedobacter composti</name>
    <dbReference type="NCBI Taxonomy" id="623281"/>
    <lineage>
        <taxon>Bacteria</taxon>
        <taxon>Pseudomonadati</taxon>
        <taxon>Bacteroidota</taxon>
        <taxon>Sphingobacteriia</taxon>
        <taxon>Sphingobacteriales</taxon>
        <taxon>Sphingobacteriaceae</taxon>
        <taxon>Parapedobacter</taxon>
    </lineage>
</organism>
<dbReference type="GO" id="GO:0005615">
    <property type="term" value="C:extracellular space"/>
    <property type="evidence" value="ECO:0007669"/>
    <property type="project" value="TreeGrafter"/>
</dbReference>
<dbReference type="GO" id="GO:0007155">
    <property type="term" value="P:cell adhesion"/>
    <property type="evidence" value="ECO:0007669"/>
    <property type="project" value="TreeGrafter"/>
</dbReference>
<dbReference type="RefSeq" id="WP_090970244.1">
    <property type="nucleotide sequence ID" value="NZ_FOLL01000001.1"/>
</dbReference>
<dbReference type="PROSITE" id="PS51257">
    <property type="entry name" value="PROKAR_LIPOPROTEIN"/>
    <property type="match status" value="1"/>
</dbReference>
<dbReference type="GO" id="GO:0050839">
    <property type="term" value="F:cell adhesion molecule binding"/>
    <property type="evidence" value="ECO:0007669"/>
    <property type="project" value="TreeGrafter"/>
</dbReference>
<dbReference type="SMART" id="SM00554">
    <property type="entry name" value="FAS1"/>
    <property type="match status" value="1"/>
</dbReference>
<dbReference type="AlphaFoldDB" id="A0A1I1E0X5"/>
<dbReference type="InterPro" id="IPR000782">
    <property type="entry name" value="FAS1_domain"/>
</dbReference>
<reference evidence="2 3" key="1">
    <citation type="submission" date="2016-10" db="EMBL/GenBank/DDBJ databases">
        <authorList>
            <person name="de Groot N.N."/>
        </authorList>
    </citation>
    <scope>NUCLEOTIDE SEQUENCE [LARGE SCALE GENOMIC DNA]</scope>
    <source>
        <strain evidence="2 3">DSM 22900</strain>
    </source>
</reference>
<evidence type="ECO:0000313" key="3">
    <source>
        <dbReference type="Proteomes" id="UP000199577"/>
    </source>
</evidence>
<dbReference type="OrthoDB" id="1144324at2"/>